<comment type="caution">
    <text evidence="1">The sequence shown here is derived from an EMBL/GenBank/DDBJ whole genome shotgun (WGS) entry which is preliminary data.</text>
</comment>
<dbReference type="Pfam" id="PF05960">
    <property type="entry name" value="DUF885"/>
    <property type="match status" value="1"/>
</dbReference>
<proteinExistence type="predicted"/>
<keyword evidence="2" id="KW-1185">Reference proteome</keyword>
<organism evidence="1 2">
    <name type="scientific">Parasphingopyxis lamellibrachiae</name>
    <dbReference type="NCBI Taxonomy" id="680125"/>
    <lineage>
        <taxon>Bacteria</taxon>
        <taxon>Pseudomonadati</taxon>
        <taxon>Pseudomonadota</taxon>
        <taxon>Alphaproteobacteria</taxon>
        <taxon>Sphingomonadales</taxon>
        <taxon>Sphingomonadaceae</taxon>
        <taxon>Parasphingopyxis</taxon>
    </lineage>
</organism>
<sequence>MTLHTKTEDPSLHEDIAMHTRRFLLPLLLGCAPLALPAAAASATQNVVPASADEQLRALYEADWAWNMEEFAQVHDADGQLASGDRLPAVDPATQLRRLAHWEDMLSQLDAIPVSALSEAERINASVFRTNLESAASDARYREWEMPLTSDTSFWTGLSPRPGRLTTAGDFERYIGRMRDIPRFFAENIANMRDGMARGFTVPQVTLAGRDQSMVGYAESDAEANPFYAVFRDMPASIPADRQAALQAQARAAIAETVVPAYTELLAFYRDEYQPAARTTTAANALPDGEAYYAAQIREYTTLDLTAEEIHQIGLGEVARIRAEMDATIAESGFEGTFDEFLVFLRTDPQFYAQTPEELMMFSAYVAKRADATIGDVIGLLPRRRFTILPVPDEIAPYYTSGRGGLRSCLMNTYDLPSRPLYNAPALTLHECAPGHSMQAALAEERDAGPEFRRYTYFSGYGEGWGLYTEYLGIEMGIYRTPYENFGRLSYEMWRAARLVIDTGLHHYGWPRQQAIDYLAANTALSDLEIENEIDRYISWPGQALAYKLGELTIRRLRSEAEAALGENFDRRTFHDAILAMGSVPLSTLEEEMRRWMARQSGTQ</sequence>
<accession>A0A3D9FFQ3</accession>
<dbReference type="EMBL" id="QRDP01000004">
    <property type="protein sequence ID" value="RED16583.1"/>
    <property type="molecule type" value="Genomic_DNA"/>
</dbReference>
<protein>
    <submittedName>
        <fullName evidence="1">Uncharacterized protein (DUF885 family)</fullName>
    </submittedName>
</protein>
<dbReference type="InterPro" id="IPR010281">
    <property type="entry name" value="DUF885"/>
</dbReference>
<evidence type="ECO:0000313" key="2">
    <source>
        <dbReference type="Proteomes" id="UP000256310"/>
    </source>
</evidence>
<dbReference type="PANTHER" id="PTHR33361">
    <property type="entry name" value="GLR0591 PROTEIN"/>
    <property type="match status" value="1"/>
</dbReference>
<dbReference type="AlphaFoldDB" id="A0A3D9FFQ3"/>
<dbReference type="PANTHER" id="PTHR33361:SF2">
    <property type="entry name" value="DUF885 DOMAIN-CONTAINING PROTEIN"/>
    <property type="match status" value="1"/>
</dbReference>
<dbReference type="Proteomes" id="UP000256310">
    <property type="component" value="Unassembled WGS sequence"/>
</dbReference>
<gene>
    <name evidence="1" type="ORF">DFR46_1607</name>
</gene>
<evidence type="ECO:0000313" key="1">
    <source>
        <dbReference type="EMBL" id="RED16583.1"/>
    </source>
</evidence>
<reference evidence="1 2" key="1">
    <citation type="submission" date="2018-07" db="EMBL/GenBank/DDBJ databases">
        <title>Genomic Encyclopedia of Type Strains, Phase IV (KMG-IV): sequencing the most valuable type-strain genomes for metagenomic binning, comparative biology and taxonomic classification.</title>
        <authorList>
            <person name="Goeker M."/>
        </authorList>
    </citation>
    <scope>NUCLEOTIDE SEQUENCE [LARGE SCALE GENOMIC DNA]</scope>
    <source>
        <strain evidence="1 2">DSM 26725</strain>
    </source>
</reference>
<name>A0A3D9FFQ3_9SPHN</name>